<feature type="binding site" evidence="18">
    <location>
        <position position="158"/>
    </location>
    <ligand>
        <name>K(+)</name>
        <dbReference type="ChEBI" id="CHEBI:29103"/>
    </ligand>
</feature>
<evidence type="ECO:0000256" key="12">
    <source>
        <dbReference type="ARBA" id="ARBA00023239"/>
    </source>
</evidence>
<evidence type="ECO:0000313" key="23">
    <source>
        <dbReference type="Proteomes" id="UP000249590"/>
    </source>
</evidence>
<dbReference type="GO" id="GO:0005524">
    <property type="term" value="F:ATP binding"/>
    <property type="evidence" value="ECO:0007669"/>
    <property type="project" value="UniProtKB-UniRule"/>
</dbReference>
<keyword evidence="13" id="KW-0511">Multifunctional enzyme</keyword>
<dbReference type="Pfam" id="PF01256">
    <property type="entry name" value="Carb_kinase"/>
    <property type="match status" value="1"/>
</dbReference>
<dbReference type="Proteomes" id="UP000249590">
    <property type="component" value="Unassembled WGS sequence"/>
</dbReference>
<dbReference type="HAMAP" id="MF_01965">
    <property type="entry name" value="NADHX_dehydratase"/>
    <property type="match status" value="1"/>
</dbReference>
<evidence type="ECO:0000256" key="18">
    <source>
        <dbReference type="HAMAP-Rule" id="MF_01966"/>
    </source>
</evidence>
<feature type="binding site" evidence="17">
    <location>
        <position position="437"/>
    </location>
    <ligand>
        <name>AMP</name>
        <dbReference type="ChEBI" id="CHEBI:456215"/>
    </ligand>
</feature>
<dbReference type="PANTHER" id="PTHR12592:SF0">
    <property type="entry name" value="ATP-DEPENDENT (S)-NAD(P)H-HYDRATE DEHYDRATASE"/>
    <property type="match status" value="1"/>
</dbReference>
<dbReference type="GO" id="GO:0046872">
    <property type="term" value="F:metal ion binding"/>
    <property type="evidence" value="ECO:0007669"/>
    <property type="project" value="UniProtKB-UniRule"/>
</dbReference>
<sequence length="495" mass="50140">MRISTDFELPTPTEMSAIDRAAVAEGIPFETLMERAGGAVADVVIRQAPVGAPILVLAGPGNNGGDAFVAARHLLEAGHPVSLLDLSGGQGTGAAAEARAAYTGPEVGAEDEFLDRAEVIVDGLFGGGLARDVTGVFADVIARLNRRHREVVAIDMPSGVDGATGLVRGIAIEARRTVTFQRRRPGHLLLPGRDFCGEVTVADLGMSDTAVGSALCQTFVNTPALWRDARPMLALAGHKYDRGHAVVVSGPMTATGAARMAAGAALRTGAGLVTVASPSEALLVNANHLTAVMLVRADGAEGIAEALADPRRNVVCLGPGLPADDETRAKVRAACASGASTVIDAGGLSAFAGDAAGLAAAIGPKGAVLTPHAGEFSRVFGKGLVDEAGRLEAARRAAVDVGAVVVLKGPDTVIAAPDGRAAITENAPPWLATAGAGDVLAGMITAFIAQGVPLFEAAAMGVWLHGDLAQRVGPALIATDLIANLRTARAAFDHV</sequence>
<evidence type="ECO:0000256" key="2">
    <source>
        <dbReference type="ARBA" id="ARBA00000909"/>
    </source>
</evidence>
<dbReference type="NCBIfam" id="TIGR00196">
    <property type="entry name" value="yjeF_cterm"/>
    <property type="match status" value="1"/>
</dbReference>
<dbReference type="PROSITE" id="PS51385">
    <property type="entry name" value="YJEF_N"/>
    <property type="match status" value="1"/>
</dbReference>
<keyword evidence="12 17" id="KW-0456">Lyase</keyword>
<reference evidence="22 23" key="1">
    <citation type="submission" date="2018-05" db="EMBL/GenBank/DDBJ databases">
        <title>Acuticoccus sediminis sp. nov., isolated from deep-sea sediment of Indian Ocean.</title>
        <authorList>
            <person name="Liu X."/>
            <person name="Lai Q."/>
            <person name="Du Y."/>
            <person name="Sun F."/>
            <person name="Zhang X."/>
            <person name="Wang S."/>
            <person name="Shao Z."/>
        </authorList>
    </citation>
    <scope>NUCLEOTIDE SEQUENCE [LARGE SCALE GENOMIC DNA]</scope>
    <source>
        <strain evidence="22 23">PTG4-2</strain>
    </source>
</reference>
<evidence type="ECO:0000256" key="1">
    <source>
        <dbReference type="ARBA" id="ARBA00000013"/>
    </source>
</evidence>
<feature type="binding site" evidence="17">
    <location>
        <position position="438"/>
    </location>
    <ligand>
        <name>(6S)-NADPHX</name>
        <dbReference type="ChEBI" id="CHEBI:64076"/>
    </ligand>
</feature>
<evidence type="ECO:0000256" key="4">
    <source>
        <dbReference type="ARBA" id="ARBA00009524"/>
    </source>
</evidence>
<dbReference type="EMBL" id="QHHQ01000003">
    <property type="protein sequence ID" value="RAI00459.1"/>
    <property type="molecule type" value="Genomic_DNA"/>
</dbReference>
<keyword evidence="7 17" id="KW-0067">ATP-binding</keyword>
<keyword evidence="23" id="KW-1185">Reference proteome</keyword>
<comment type="catalytic activity">
    <reaction evidence="1 18 19">
        <text>(6R)-NADHX = (6S)-NADHX</text>
        <dbReference type="Rhea" id="RHEA:32215"/>
        <dbReference type="ChEBI" id="CHEBI:64074"/>
        <dbReference type="ChEBI" id="CHEBI:64075"/>
        <dbReference type="EC" id="5.1.99.6"/>
    </reaction>
</comment>
<comment type="catalytic activity">
    <reaction evidence="16 17 19">
        <text>(6S)-NADPHX + ADP = AMP + phosphate + NADPH + H(+)</text>
        <dbReference type="Rhea" id="RHEA:32235"/>
        <dbReference type="ChEBI" id="CHEBI:15378"/>
        <dbReference type="ChEBI" id="CHEBI:43474"/>
        <dbReference type="ChEBI" id="CHEBI:57783"/>
        <dbReference type="ChEBI" id="CHEBI:64076"/>
        <dbReference type="ChEBI" id="CHEBI:456215"/>
        <dbReference type="ChEBI" id="CHEBI:456216"/>
        <dbReference type="EC" id="4.2.1.136"/>
    </reaction>
</comment>
<evidence type="ECO:0000256" key="10">
    <source>
        <dbReference type="ARBA" id="ARBA00023027"/>
    </source>
</evidence>
<feature type="domain" description="YjeF N-terminal" evidence="21">
    <location>
        <begin position="15"/>
        <end position="212"/>
    </location>
</feature>
<dbReference type="Gene3D" id="3.40.1190.20">
    <property type="match status" value="1"/>
</dbReference>
<dbReference type="Pfam" id="PF03853">
    <property type="entry name" value="YjeF_N"/>
    <property type="match status" value="1"/>
</dbReference>
<comment type="catalytic activity">
    <reaction evidence="2 18 19">
        <text>(6R)-NADPHX = (6S)-NADPHX</text>
        <dbReference type="Rhea" id="RHEA:32227"/>
        <dbReference type="ChEBI" id="CHEBI:64076"/>
        <dbReference type="ChEBI" id="CHEBI:64077"/>
        <dbReference type="EC" id="5.1.99.6"/>
    </reaction>
</comment>
<feature type="binding site" evidence="18">
    <location>
        <position position="63"/>
    </location>
    <ligand>
        <name>K(+)</name>
        <dbReference type="ChEBI" id="CHEBI:29103"/>
    </ligand>
</feature>
<evidence type="ECO:0000256" key="3">
    <source>
        <dbReference type="ARBA" id="ARBA00006001"/>
    </source>
</evidence>
<proteinExistence type="inferred from homology"/>
<evidence type="ECO:0000256" key="5">
    <source>
        <dbReference type="ARBA" id="ARBA00022723"/>
    </source>
</evidence>
<feature type="binding site" evidence="17">
    <location>
        <begin position="408"/>
        <end position="412"/>
    </location>
    <ligand>
        <name>AMP</name>
        <dbReference type="ChEBI" id="CHEBI:456215"/>
    </ligand>
</feature>
<evidence type="ECO:0000256" key="7">
    <source>
        <dbReference type="ARBA" id="ARBA00022840"/>
    </source>
</evidence>
<dbReference type="InterPro" id="IPR000631">
    <property type="entry name" value="CARKD"/>
</dbReference>
<dbReference type="GO" id="GO:0052856">
    <property type="term" value="F:NAD(P)HX epimerase activity"/>
    <property type="evidence" value="ECO:0007669"/>
    <property type="project" value="UniProtKB-UniRule"/>
</dbReference>
<comment type="cofactor">
    <cofactor evidence="18 19">
        <name>K(+)</name>
        <dbReference type="ChEBI" id="CHEBI:29103"/>
    </cofactor>
    <text evidence="18 19">Binds 1 potassium ion per subunit.</text>
</comment>
<feature type="binding site" evidence="18">
    <location>
        <position position="122"/>
    </location>
    <ligand>
        <name>K(+)</name>
        <dbReference type="ChEBI" id="CHEBI:29103"/>
    </ligand>
</feature>
<feature type="binding site" evidence="17">
    <location>
        <position position="320"/>
    </location>
    <ligand>
        <name>(6S)-NADPHX</name>
        <dbReference type="ChEBI" id="CHEBI:64076"/>
    </ligand>
</feature>
<evidence type="ECO:0000256" key="11">
    <source>
        <dbReference type="ARBA" id="ARBA00023235"/>
    </source>
</evidence>
<dbReference type="GO" id="GO:0046496">
    <property type="term" value="P:nicotinamide nucleotide metabolic process"/>
    <property type="evidence" value="ECO:0007669"/>
    <property type="project" value="UniProtKB-UniRule"/>
</dbReference>
<evidence type="ECO:0000256" key="13">
    <source>
        <dbReference type="ARBA" id="ARBA00023268"/>
    </source>
</evidence>
<dbReference type="NCBIfam" id="TIGR00197">
    <property type="entry name" value="yjeF_nterm"/>
    <property type="match status" value="1"/>
</dbReference>
<keyword evidence="10 17" id="KW-0520">NAD</keyword>
<dbReference type="PROSITE" id="PS01050">
    <property type="entry name" value="YJEF_C_2"/>
    <property type="match status" value="1"/>
</dbReference>
<comment type="similarity">
    <text evidence="4 19">In the C-terminal section; belongs to the NnrD/CARKD family.</text>
</comment>
<dbReference type="Gene3D" id="3.40.50.10260">
    <property type="entry name" value="YjeF N-terminal domain"/>
    <property type="match status" value="1"/>
</dbReference>
<feature type="binding site" evidence="18">
    <location>
        <begin position="126"/>
        <end position="132"/>
    </location>
    <ligand>
        <name>(6S)-NADPHX</name>
        <dbReference type="ChEBI" id="CHEBI:64076"/>
    </ligand>
</feature>
<dbReference type="InterPro" id="IPR004443">
    <property type="entry name" value="YjeF_N_dom"/>
</dbReference>
<comment type="similarity">
    <text evidence="17">Belongs to the NnrD/CARKD family.</text>
</comment>
<evidence type="ECO:0000256" key="16">
    <source>
        <dbReference type="ARBA" id="ARBA00049209"/>
    </source>
</evidence>
<dbReference type="PROSITE" id="PS51383">
    <property type="entry name" value="YJEF_C_3"/>
    <property type="match status" value="1"/>
</dbReference>
<comment type="similarity">
    <text evidence="3 19">In the N-terminal section; belongs to the NnrE/AIBP family.</text>
</comment>
<comment type="catalytic activity">
    <reaction evidence="15 17 19">
        <text>(6S)-NADHX + ADP = AMP + phosphate + NADH + H(+)</text>
        <dbReference type="Rhea" id="RHEA:32223"/>
        <dbReference type="ChEBI" id="CHEBI:15378"/>
        <dbReference type="ChEBI" id="CHEBI:43474"/>
        <dbReference type="ChEBI" id="CHEBI:57945"/>
        <dbReference type="ChEBI" id="CHEBI:64074"/>
        <dbReference type="ChEBI" id="CHEBI:456215"/>
        <dbReference type="ChEBI" id="CHEBI:456216"/>
        <dbReference type="EC" id="4.2.1.136"/>
    </reaction>
</comment>
<feature type="domain" description="YjeF C-terminal" evidence="20">
    <location>
        <begin position="222"/>
        <end position="492"/>
    </location>
</feature>
<comment type="function">
    <text evidence="17">Catalyzes the dehydration of the S-form of NAD(P)HX at the expense of ADP, which is converted to AMP. Together with NAD(P)HX epimerase, which catalyzes the epimerization of the S- and R-forms, the enzyme allows the repair of both epimers of NAD(P)HX, a damaged form of NAD(P)H that is a result of enzymatic or heat-dependent hydration.</text>
</comment>
<name>A0A8B2NQV4_9HYPH</name>
<dbReference type="InterPro" id="IPR036652">
    <property type="entry name" value="YjeF_N_dom_sf"/>
</dbReference>
<comment type="similarity">
    <text evidence="18">Belongs to the NnrE/AIBP family.</text>
</comment>
<comment type="function">
    <text evidence="18">Catalyzes the epimerization of the S- and R-forms of NAD(P)HX, a damaged form of NAD(P)H that is a result of enzymatic or heat-dependent hydration. This is a prerequisite for the S-specific NAD(P)H-hydrate dehydratase to allow the repair of both epimers of NAD(P)HX.</text>
</comment>
<dbReference type="PIRSF" id="PIRSF017184">
    <property type="entry name" value="Nnr"/>
    <property type="match status" value="1"/>
</dbReference>
<evidence type="ECO:0000256" key="14">
    <source>
        <dbReference type="ARBA" id="ARBA00025153"/>
    </source>
</evidence>
<dbReference type="CDD" id="cd01171">
    <property type="entry name" value="YXKO-related"/>
    <property type="match status" value="1"/>
</dbReference>
<feature type="binding site" evidence="17">
    <location>
        <position position="257"/>
    </location>
    <ligand>
        <name>(6S)-NADPHX</name>
        <dbReference type="ChEBI" id="CHEBI:64076"/>
    </ligand>
</feature>
<dbReference type="EC" id="4.2.1.136" evidence="19"/>
<keyword evidence="11 18" id="KW-0413">Isomerase</keyword>
<feature type="binding site" evidence="17">
    <location>
        <position position="372"/>
    </location>
    <ligand>
        <name>(6S)-NADPHX</name>
        <dbReference type="ChEBI" id="CHEBI:64076"/>
    </ligand>
</feature>
<evidence type="ECO:0000256" key="6">
    <source>
        <dbReference type="ARBA" id="ARBA00022741"/>
    </source>
</evidence>
<dbReference type="HAMAP" id="MF_01966">
    <property type="entry name" value="NADHX_epimerase"/>
    <property type="match status" value="1"/>
</dbReference>
<evidence type="ECO:0000256" key="19">
    <source>
        <dbReference type="PIRNR" id="PIRNR017184"/>
    </source>
</evidence>
<dbReference type="OrthoDB" id="9806925at2"/>
<dbReference type="AlphaFoldDB" id="A0A8B2NQV4"/>
<dbReference type="SUPFAM" id="SSF53613">
    <property type="entry name" value="Ribokinase-like"/>
    <property type="match status" value="1"/>
</dbReference>
<dbReference type="PANTHER" id="PTHR12592">
    <property type="entry name" value="ATP-DEPENDENT (S)-NAD(P)H-HYDRATE DEHYDRATASE FAMILY MEMBER"/>
    <property type="match status" value="1"/>
</dbReference>
<dbReference type="GO" id="GO:0110051">
    <property type="term" value="P:metabolite repair"/>
    <property type="evidence" value="ECO:0007669"/>
    <property type="project" value="TreeGrafter"/>
</dbReference>
<dbReference type="InterPro" id="IPR030677">
    <property type="entry name" value="Nnr"/>
</dbReference>
<dbReference type="GO" id="GO:0052855">
    <property type="term" value="F:ADP-dependent NAD(P)H-hydrate dehydratase activity"/>
    <property type="evidence" value="ECO:0007669"/>
    <property type="project" value="UniProtKB-UniRule"/>
</dbReference>
<dbReference type="EC" id="5.1.99.6" evidence="19"/>
<comment type="subunit">
    <text evidence="17">Homotetramer.</text>
</comment>
<organism evidence="22 23">
    <name type="scientific">Acuticoccus sediminis</name>
    <dbReference type="NCBI Taxonomy" id="2184697"/>
    <lineage>
        <taxon>Bacteria</taxon>
        <taxon>Pseudomonadati</taxon>
        <taxon>Pseudomonadota</taxon>
        <taxon>Alphaproteobacteria</taxon>
        <taxon>Hyphomicrobiales</taxon>
        <taxon>Amorphaceae</taxon>
        <taxon>Acuticoccus</taxon>
    </lineage>
</organism>
<evidence type="ECO:0000256" key="15">
    <source>
        <dbReference type="ARBA" id="ARBA00048238"/>
    </source>
</evidence>
<dbReference type="InterPro" id="IPR017953">
    <property type="entry name" value="Carbohydrate_kinase_pred_CS"/>
</dbReference>
<evidence type="ECO:0000259" key="20">
    <source>
        <dbReference type="PROSITE" id="PS51383"/>
    </source>
</evidence>
<keyword evidence="8 17" id="KW-0521">NADP</keyword>
<keyword evidence="6 17" id="KW-0547">Nucleotide-binding</keyword>
<evidence type="ECO:0000256" key="17">
    <source>
        <dbReference type="HAMAP-Rule" id="MF_01965"/>
    </source>
</evidence>
<evidence type="ECO:0000313" key="22">
    <source>
        <dbReference type="EMBL" id="RAI00459.1"/>
    </source>
</evidence>
<evidence type="ECO:0000259" key="21">
    <source>
        <dbReference type="PROSITE" id="PS51385"/>
    </source>
</evidence>
<comment type="cofactor">
    <cofactor evidence="17">
        <name>Mg(2+)</name>
        <dbReference type="ChEBI" id="CHEBI:18420"/>
    </cofactor>
</comment>
<dbReference type="SUPFAM" id="SSF64153">
    <property type="entry name" value="YjeF N-terminal domain-like"/>
    <property type="match status" value="1"/>
</dbReference>
<keyword evidence="5 18" id="KW-0479">Metal-binding</keyword>
<comment type="caution">
    <text evidence="22">The sequence shown here is derived from an EMBL/GenBank/DDBJ whole genome shotgun (WGS) entry which is preliminary data.</text>
</comment>
<evidence type="ECO:0000256" key="8">
    <source>
        <dbReference type="ARBA" id="ARBA00022857"/>
    </source>
</evidence>
<comment type="function">
    <text evidence="14 19">Bifunctional enzyme that catalyzes the epimerization of the S- and R-forms of NAD(P)HX and the dehydration of the S-form of NAD(P)HX at the expense of ADP, which is converted to AMP. This allows the repair of both epimers of NAD(P)HX, a damaged form of NAD(P)H that is a result of enzymatic or heat-dependent hydration.</text>
</comment>
<evidence type="ECO:0000256" key="9">
    <source>
        <dbReference type="ARBA" id="ARBA00022958"/>
    </source>
</evidence>
<protein>
    <recommendedName>
        <fullName evidence="19">Bifunctional NAD(P)H-hydrate repair enzyme</fullName>
    </recommendedName>
    <alternativeName>
        <fullName evidence="19">Nicotinamide nucleotide repair protein</fullName>
    </alternativeName>
    <domain>
        <recommendedName>
            <fullName evidence="19">ADP-dependent (S)-NAD(P)H-hydrate dehydratase</fullName>
            <ecNumber evidence="19">4.2.1.136</ecNumber>
        </recommendedName>
        <alternativeName>
            <fullName evidence="19">ADP-dependent NAD(P)HX dehydratase</fullName>
        </alternativeName>
    </domain>
    <domain>
        <recommendedName>
            <fullName evidence="19">NAD(P)H-hydrate epimerase</fullName>
            <ecNumber evidence="19">5.1.99.6</ecNumber>
        </recommendedName>
    </domain>
</protein>
<comment type="caution">
    <text evidence="18">Lacks conserved residue(s) required for the propagation of feature annotation.</text>
</comment>
<feature type="binding site" evidence="18">
    <location>
        <begin position="62"/>
        <end position="66"/>
    </location>
    <ligand>
        <name>(6S)-NADPHX</name>
        <dbReference type="ChEBI" id="CHEBI:64076"/>
    </ligand>
</feature>
<accession>A0A8B2NQV4</accession>
<gene>
    <name evidence="17" type="primary">nnrD</name>
    <name evidence="18" type="synonym">nnrE</name>
    <name evidence="22" type="ORF">DLJ53_14415</name>
</gene>
<dbReference type="InterPro" id="IPR029056">
    <property type="entry name" value="Ribokinase-like"/>
</dbReference>
<keyword evidence="9 18" id="KW-0630">Potassium</keyword>
<feature type="binding site" evidence="18">
    <location>
        <position position="155"/>
    </location>
    <ligand>
        <name>(6S)-NADPHX</name>
        <dbReference type="ChEBI" id="CHEBI:64076"/>
    </ligand>
</feature>